<evidence type="ECO:0000256" key="1">
    <source>
        <dbReference type="ARBA" id="ARBA00022722"/>
    </source>
</evidence>
<sequence length="301" mass="34659">MGWRSVIITQHAKLSYSSRMMTVQNRDGINQIPIEDINLLLINTTQAVITSSLISHLAKNEVKVIFSDDMHEPICETVGYYPSTRDIDLLEQQVNWTVQKRETLWTKIIFAKIQNQIKVLMSYGENVDEINDELEKIEMNDFTNREATVARKYFPLLFETNFVRRNNSPINAALNYGYSILLSTVNQEVVSNGYLTYIGIHHHSEENMFNLSSDLMEPFRPVIDYWVAGQKFYELTPDVKYGLVELLSLEIIFNGKKMLLKNAISEYVRNCLNFLSGNSSKMNIEVGFTNEVPSYAINDNV</sequence>
<dbReference type="NCBIfam" id="TIGR00287">
    <property type="entry name" value="cas1"/>
    <property type="match status" value="1"/>
</dbReference>
<evidence type="ECO:0000256" key="4">
    <source>
        <dbReference type="ARBA" id="ARBA00022801"/>
    </source>
</evidence>
<dbReference type="InterPro" id="IPR042206">
    <property type="entry name" value="CRISPR-assoc_Cas1_C"/>
</dbReference>
<dbReference type="PANTHER" id="PTHR34353">
    <property type="entry name" value="CRISPR-ASSOCIATED ENDONUCLEASE CAS1 1"/>
    <property type="match status" value="1"/>
</dbReference>
<keyword evidence="5 10" id="KW-0460">Magnesium</keyword>
<comment type="function">
    <text evidence="10">CRISPR (clustered regularly interspaced short palindromic repeat), is an adaptive immune system that provides protection against mobile genetic elements (viruses, transposable elements and conjugative plasmids). CRISPR clusters contain spacers, sequences complementary to antecedent mobile elements, and target invading nucleic acids. CRISPR clusters are transcribed and processed into CRISPR RNA (crRNA). Acts as a dsDNA endonuclease. Involved in the integration of spacer DNA into the CRISPR cassette.</text>
</comment>
<dbReference type="Pfam" id="PF01867">
    <property type="entry name" value="Cas_Cas1"/>
    <property type="match status" value="1"/>
</dbReference>
<organism evidence="11 12">
    <name type="scientific">Ligilactobacillus acidipiscis</name>
    <dbReference type="NCBI Taxonomy" id="89059"/>
    <lineage>
        <taxon>Bacteria</taxon>
        <taxon>Bacillati</taxon>
        <taxon>Bacillota</taxon>
        <taxon>Bacilli</taxon>
        <taxon>Lactobacillales</taxon>
        <taxon>Lactobacillaceae</taxon>
        <taxon>Ligilactobacillus</taxon>
    </lineage>
</organism>
<dbReference type="GO" id="GO:0051607">
    <property type="term" value="P:defense response to virus"/>
    <property type="evidence" value="ECO:0007669"/>
    <property type="project" value="UniProtKB-UniRule"/>
</dbReference>
<dbReference type="EMBL" id="DYXG01000033">
    <property type="protein sequence ID" value="HJE96726.1"/>
    <property type="molecule type" value="Genomic_DNA"/>
</dbReference>
<name>A0A921K0N4_9LACO</name>
<dbReference type="InterPro" id="IPR042211">
    <property type="entry name" value="CRISPR-assoc_Cas1_N"/>
</dbReference>
<dbReference type="GO" id="GO:0003677">
    <property type="term" value="F:DNA binding"/>
    <property type="evidence" value="ECO:0007669"/>
    <property type="project" value="UniProtKB-KW"/>
</dbReference>
<evidence type="ECO:0000256" key="10">
    <source>
        <dbReference type="HAMAP-Rule" id="MF_01470"/>
    </source>
</evidence>
<comment type="cofactor">
    <cofactor evidence="10">
        <name>Mg(2+)</name>
        <dbReference type="ChEBI" id="CHEBI:18420"/>
    </cofactor>
    <cofactor evidence="10">
        <name>Mn(2+)</name>
        <dbReference type="ChEBI" id="CHEBI:29035"/>
    </cofactor>
</comment>
<evidence type="ECO:0000256" key="2">
    <source>
        <dbReference type="ARBA" id="ARBA00022723"/>
    </source>
</evidence>
<accession>A0A921K0N4</accession>
<evidence type="ECO:0000256" key="9">
    <source>
        <dbReference type="ARBA" id="ARBA00038592"/>
    </source>
</evidence>
<feature type="binding site" evidence="10">
    <location>
        <position position="202"/>
    </location>
    <ligand>
        <name>Mn(2+)</name>
        <dbReference type="ChEBI" id="CHEBI:29035"/>
    </ligand>
</feature>
<protein>
    <recommendedName>
        <fullName evidence="10">CRISPR-associated endonuclease Cas1</fullName>
        <ecNumber evidence="10">3.1.-.-</ecNumber>
    </recommendedName>
</protein>
<dbReference type="AlphaFoldDB" id="A0A921K0N4"/>
<evidence type="ECO:0000313" key="12">
    <source>
        <dbReference type="Proteomes" id="UP000707535"/>
    </source>
</evidence>
<keyword evidence="8 10" id="KW-0464">Manganese</keyword>
<evidence type="ECO:0000256" key="6">
    <source>
        <dbReference type="ARBA" id="ARBA00023118"/>
    </source>
</evidence>
<evidence type="ECO:0000256" key="7">
    <source>
        <dbReference type="ARBA" id="ARBA00023125"/>
    </source>
</evidence>
<dbReference type="NCBIfam" id="TIGR03639">
    <property type="entry name" value="cas1_NMENI"/>
    <property type="match status" value="1"/>
</dbReference>
<keyword evidence="2 10" id="KW-0479">Metal-binding</keyword>
<dbReference type="Proteomes" id="UP000707535">
    <property type="component" value="Unassembled WGS sequence"/>
</dbReference>
<dbReference type="EC" id="3.1.-.-" evidence="10"/>
<keyword evidence="3 10" id="KW-0255">Endonuclease</keyword>
<dbReference type="GO" id="GO:0043571">
    <property type="term" value="P:maintenance of CRISPR repeat elements"/>
    <property type="evidence" value="ECO:0007669"/>
    <property type="project" value="UniProtKB-UniRule"/>
</dbReference>
<evidence type="ECO:0000256" key="3">
    <source>
        <dbReference type="ARBA" id="ARBA00022759"/>
    </source>
</evidence>
<reference evidence="11" key="2">
    <citation type="submission" date="2021-09" db="EMBL/GenBank/DDBJ databases">
        <authorList>
            <person name="Gilroy R."/>
        </authorList>
    </citation>
    <scope>NUCLEOTIDE SEQUENCE</scope>
    <source>
        <strain evidence="11">CHK174-6876</strain>
    </source>
</reference>
<keyword evidence="7 10" id="KW-0238">DNA-binding</keyword>
<dbReference type="InterPro" id="IPR002729">
    <property type="entry name" value="CRISPR-assoc_Cas1"/>
</dbReference>
<evidence type="ECO:0000256" key="5">
    <source>
        <dbReference type="ARBA" id="ARBA00022842"/>
    </source>
</evidence>
<dbReference type="Gene3D" id="1.20.120.920">
    <property type="entry name" value="CRISPR-associated endonuclease Cas1, C-terminal domain"/>
    <property type="match status" value="1"/>
</dbReference>
<evidence type="ECO:0000256" key="8">
    <source>
        <dbReference type="ARBA" id="ARBA00023211"/>
    </source>
</evidence>
<dbReference type="HAMAP" id="MF_01470">
    <property type="entry name" value="Cas1"/>
    <property type="match status" value="1"/>
</dbReference>
<dbReference type="PANTHER" id="PTHR34353:SF2">
    <property type="entry name" value="CRISPR-ASSOCIATED ENDONUCLEASE CAS1 1"/>
    <property type="match status" value="1"/>
</dbReference>
<comment type="similarity">
    <text evidence="10">Belongs to the CRISPR-associated endonuclease Cas1 family.</text>
</comment>
<dbReference type="InterPro" id="IPR050646">
    <property type="entry name" value="Cas1"/>
</dbReference>
<comment type="caution">
    <text evidence="11">The sequence shown here is derived from an EMBL/GenBank/DDBJ whole genome shotgun (WGS) entry which is preliminary data.</text>
</comment>
<keyword evidence="4 10" id="KW-0378">Hydrolase</keyword>
<dbReference type="InterPro" id="IPR019855">
    <property type="entry name" value="CRISPR-assoc_Cas1_NMENI"/>
</dbReference>
<dbReference type="GO" id="GO:0046872">
    <property type="term" value="F:metal ion binding"/>
    <property type="evidence" value="ECO:0007669"/>
    <property type="project" value="UniProtKB-UniRule"/>
</dbReference>
<keyword evidence="1 10" id="KW-0540">Nuclease</keyword>
<proteinExistence type="inferred from homology"/>
<evidence type="ECO:0000313" key="11">
    <source>
        <dbReference type="EMBL" id="HJE96726.1"/>
    </source>
</evidence>
<dbReference type="Gene3D" id="3.100.10.20">
    <property type="entry name" value="CRISPR-associated endonuclease Cas1, N-terminal domain"/>
    <property type="match status" value="1"/>
</dbReference>
<keyword evidence="6 10" id="KW-0051">Antiviral defense</keyword>
<dbReference type="GO" id="GO:0016787">
    <property type="term" value="F:hydrolase activity"/>
    <property type="evidence" value="ECO:0007669"/>
    <property type="project" value="UniProtKB-KW"/>
</dbReference>
<dbReference type="GO" id="GO:0004520">
    <property type="term" value="F:DNA endonuclease activity"/>
    <property type="evidence" value="ECO:0007669"/>
    <property type="project" value="InterPro"/>
</dbReference>
<comment type="subunit">
    <text evidence="9 10">Homodimer, forms a heterotetramer with a Cas2 homodimer.</text>
</comment>
<feature type="binding site" evidence="10">
    <location>
        <position position="217"/>
    </location>
    <ligand>
        <name>Mn(2+)</name>
        <dbReference type="ChEBI" id="CHEBI:29035"/>
    </ligand>
</feature>
<gene>
    <name evidence="10 11" type="primary">cas1</name>
    <name evidence="11" type="ORF">K8V00_03815</name>
</gene>
<reference evidence="11" key="1">
    <citation type="journal article" date="2021" name="PeerJ">
        <title>Extensive microbial diversity within the chicken gut microbiome revealed by metagenomics and culture.</title>
        <authorList>
            <person name="Gilroy R."/>
            <person name="Ravi A."/>
            <person name="Getino M."/>
            <person name="Pursley I."/>
            <person name="Horton D.L."/>
            <person name="Alikhan N.F."/>
            <person name="Baker D."/>
            <person name="Gharbi K."/>
            <person name="Hall N."/>
            <person name="Watson M."/>
            <person name="Adriaenssens E.M."/>
            <person name="Foster-Nyarko E."/>
            <person name="Jarju S."/>
            <person name="Secka A."/>
            <person name="Antonio M."/>
            <person name="Oren A."/>
            <person name="Chaudhuri R.R."/>
            <person name="La Ragione R."/>
            <person name="Hildebrand F."/>
            <person name="Pallen M.J."/>
        </authorList>
    </citation>
    <scope>NUCLEOTIDE SEQUENCE</scope>
    <source>
        <strain evidence="11">CHK174-6876</strain>
    </source>
</reference>
<feature type="binding site" evidence="10">
    <location>
        <position position="146"/>
    </location>
    <ligand>
        <name>Mn(2+)</name>
        <dbReference type="ChEBI" id="CHEBI:29035"/>
    </ligand>
</feature>